<dbReference type="OrthoDB" id="550575at2759"/>
<dbReference type="AlphaFoldDB" id="A0A8S1JEK8"/>
<organism evidence="2 3">
    <name type="scientific">Ostreobium quekettii</name>
    <dbReference type="NCBI Taxonomy" id="121088"/>
    <lineage>
        <taxon>Eukaryota</taxon>
        <taxon>Viridiplantae</taxon>
        <taxon>Chlorophyta</taxon>
        <taxon>core chlorophytes</taxon>
        <taxon>Ulvophyceae</taxon>
        <taxon>TCBD clade</taxon>
        <taxon>Bryopsidales</taxon>
        <taxon>Ostreobineae</taxon>
        <taxon>Ostreobiaceae</taxon>
        <taxon>Ostreobium</taxon>
    </lineage>
</organism>
<dbReference type="GO" id="GO:0019005">
    <property type="term" value="C:SCF ubiquitin ligase complex"/>
    <property type="evidence" value="ECO:0007669"/>
    <property type="project" value="TreeGrafter"/>
</dbReference>
<evidence type="ECO:0000256" key="1">
    <source>
        <dbReference type="ARBA" id="ARBA00004430"/>
    </source>
</evidence>
<dbReference type="GO" id="GO:0031146">
    <property type="term" value="P:SCF-dependent proteasomal ubiquitin-dependent protein catabolic process"/>
    <property type="evidence" value="ECO:0007669"/>
    <property type="project" value="TreeGrafter"/>
</dbReference>
<dbReference type="PANTHER" id="PTHR13318">
    <property type="entry name" value="PARTNER OF PAIRED, ISOFORM B-RELATED"/>
    <property type="match status" value="1"/>
</dbReference>
<evidence type="ECO:0000313" key="2">
    <source>
        <dbReference type="EMBL" id="CAD7702214.1"/>
    </source>
</evidence>
<proteinExistence type="predicted"/>
<dbReference type="EMBL" id="CAJHUC010001744">
    <property type="protein sequence ID" value="CAD7702214.1"/>
    <property type="molecule type" value="Genomic_DNA"/>
</dbReference>
<dbReference type="Pfam" id="PF13516">
    <property type="entry name" value="LRR_6"/>
    <property type="match status" value="2"/>
</dbReference>
<dbReference type="SUPFAM" id="SSF52047">
    <property type="entry name" value="RNI-like"/>
    <property type="match status" value="2"/>
</dbReference>
<comment type="subcellular location">
    <subcellularLocation>
        <location evidence="1">Cytoplasm</location>
        <location evidence="1">Cytoskeleton</location>
        <location evidence="1">Cilium axoneme</location>
    </subcellularLocation>
</comment>
<keyword evidence="3" id="KW-1185">Reference proteome</keyword>
<dbReference type="Proteomes" id="UP000708148">
    <property type="component" value="Unassembled WGS sequence"/>
</dbReference>
<reference evidence="2" key="1">
    <citation type="submission" date="2020-12" db="EMBL/GenBank/DDBJ databases">
        <authorList>
            <person name="Iha C."/>
        </authorList>
    </citation>
    <scope>NUCLEOTIDE SEQUENCE</scope>
</reference>
<accession>A0A8S1JEK8</accession>
<evidence type="ECO:0000313" key="3">
    <source>
        <dbReference type="Proteomes" id="UP000708148"/>
    </source>
</evidence>
<sequence length="688" mass="75487">MTLLEACIEVVSRSWISREYRRQNHRKMEMLPLDVGNVLLEDVVKRHGKRLSPAMIAAFKECASRIALDGWGASHGGGQWLAEIAQYRHLTSLKMNNCSLSHKAKSNYLYLLEGLADKLITLHLQRCGCFTQSALHHISQCHKLQDLDLSGTSMCLPDSHTLSEALTCFTSLTSLALGDLRAVNNACCGSISTLTHLRVLALAGCDSITDTGVFKLAALTGLTSLDISWTSATRPPKIQGLRDLSMNHCTLAGTEDDQGGTSHWPLIERLDLRGADINNRRNGWELLHSLANVWGSVKPLVHLDMGNTDMLDFEFLQGCSNITMLNLSGTKITDVSLICLAWLSELTNLLLSHTLITSQGLKHLAALPNLKVLALASTRIGNSSFVHLARMPSLTDVDMSDNAIWSTIHPTASNQSDVELAAMVALDRLFDRQQSFHSEVEGEIDIAGMFVENLDADFEAQELNRVPSKSYEVASGSCTVAAPHLKRLNLMNTRWTDWGVAQLVSYSPGLVALAVGNDALGNGAIRAIQGLVELETFEMKGGIITMDGLEGLESCGKLRTVKVTCTWRELLNDEQLLHLYDRVPALEDLYMNGLLLKRQRKASENSTGVCPEPCFEVAYDANVCRRYSMDLLMRSKLRLARKMAAGDSEEMRIVADLRGALLPDVRAAAGQSGNAQQHCSTQRCGCLC</sequence>
<dbReference type="InterPro" id="IPR001611">
    <property type="entry name" value="Leu-rich_rpt"/>
</dbReference>
<dbReference type="InterPro" id="IPR032675">
    <property type="entry name" value="LRR_dom_sf"/>
</dbReference>
<comment type="caution">
    <text evidence="2">The sequence shown here is derived from an EMBL/GenBank/DDBJ whole genome shotgun (WGS) entry which is preliminary data.</text>
</comment>
<protein>
    <submittedName>
        <fullName evidence="2">Uncharacterized protein</fullName>
    </submittedName>
</protein>
<dbReference type="GO" id="GO:0005930">
    <property type="term" value="C:axoneme"/>
    <property type="evidence" value="ECO:0007669"/>
    <property type="project" value="UniProtKB-SubCell"/>
</dbReference>
<dbReference type="SMART" id="SM00367">
    <property type="entry name" value="LRR_CC"/>
    <property type="match status" value="5"/>
</dbReference>
<dbReference type="Gene3D" id="3.80.10.10">
    <property type="entry name" value="Ribonuclease Inhibitor"/>
    <property type="match status" value="3"/>
</dbReference>
<gene>
    <name evidence="2" type="ORF">OSTQU699_LOCUS7571</name>
</gene>
<name>A0A8S1JEK8_9CHLO</name>
<dbReference type="InterPro" id="IPR006553">
    <property type="entry name" value="Leu-rich_rpt_Cys-con_subtyp"/>
</dbReference>